<organism evidence="4 5">
    <name type="scientific">Escallonia rubra</name>
    <dbReference type="NCBI Taxonomy" id="112253"/>
    <lineage>
        <taxon>Eukaryota</taxon>
        <taxon>Viridiplantae</taxon>
        <taxon>Streptophyta</taxon>
        <taxon>Embryophyta</taxon>
        <taxon>Tracheophyta</taxon>
        <taxon>Spermatophyta</taxon>
        <taxon>Magnoliopsida</taxon>
        <taxon>eudicotyledons</taxon>
        <taxon>Gunneridae</taxon>
        <taxon>Pentapetalae</taxon>
        <taxon>asterids</taxon>
        <taxon>campanulids</taxon>
        <taxon>Escalloniales</taxon>
        <taxon>Escalloniaceae</taxon>
        <taxon>Escallonia</taxon>
    </lineage>
</organism>
<feature type="repeat" description="PPR" evidence="3">
    <location>
        <begin position="238"/>
        <end position="272"/>
    </location>
</feature>
<feature type="repeat" description="PPR" evidence="3">
    <location>
        <begin position="449"/>
        <end position="483"/>
    </location>
</feature>
<feature type="repeat" description="PPR" evidence="3">
    <location>
        <begin position="343"/>
        <end position="377"/>
    </location>
</feature>
<dbReference type="Proteomes" id="UP001187471">
    <property type="component" value="Unassembled WGS sequence"/>
</dbReference>
<keyword evidence="2" id="KW-0677">Repeat</keyword>
<dbReference type="GO" id="GO:0006396">
    <property type="term" value="P:RNA processing"/>
    <property type="evidence" value="ECO:0007669"/>
    <property type="project" value="TreeGrafter"/>
</dbReference>
<dbReference type="Gene3D" id="1.25.40.10">
    <property type="entry name" value="Tetratricopeptide repeat domain"/>
    <property type="match status" value="4"/>
</dbReference>
<dbReference type="PANTHER" id="PTHR47934">
    <property type="entry name" value="PENTATRICOPEPTIDE REPEAT-CONTAINING PROTEIN PET309, MITOCHONDRIAL"/>
    <property type="match status" value="1"/>
</dbReference>
<dbReference type="PROSITE" id="PS51375">
    <property type="entry name" value="PPR"/>
    <property type="match status" value="6"/>
</dbReference>
<evidence type="ECO:0000256" key="3">
    <source>
        <dbReference type="PROSITE-ProRule" id="PRU00708"/>
    </source>
</evidence>
<dbReference type="InterPro" id="IPR002885">
    <property type="entry name" value="PPR_rpt"/>
</dbReference>
<dbReference type="Pfam" id="PF01535">
    <property type="entry name" value="PPR"/>
    <property type="match status" value="2"/>
</dbReference>
<dbReference type="InterPro" id="IPR051114">
    <property type="entry name" value="Mito_RNA_Proc_CCM1"/>
</dbReference>
<name>A0AA88QXK3_9ASTE</name>
<dbReference type="Pfam" id="PF13041">
    <property type="entry name" value="PPR_2"/>
    <property type="match status" value="2"/>
</dbReference>
<evidence type="ECO:0008006" key="6">
    <source>
        <dbReference type="Google" id="ProtNLM"/>
    </source>
</evidence>
<keyword evidence="5" id="KW-1185">Reference proteome</keyword>
<feature type="repeat" description="PPR" evidence="3">
    <location>
        <begin position="273"/>
        <end position="307"/>
    </location>
</feature>
<protein>
    <recommendedName>
        <fullName evidence="6">Pentatricopeptide repeat-containing protein</fullName>
    </recommendedName>
</protein>
<feature type="repeat" description="PPR" evidence="3">
    <location>
        <begin position="414"/>
        <end position="448"/>
    </location>
</feature>
<comment type="caution">
    <text evidence="4">The sequence shown here is derived from an EMBL/GenBank/DDBJ whole genome shotgun (WGS) entry which is preliminary data.</text>
</comment>
<dbReference type="GO" id="GO:0003729">
    <property type="term" value="F:mRNA binding"/>
    <property type="evidence" value="ECO:0007669"/>
    <property type="project" value="TreeGrafter"/>
</dbReference>
<gene>
    <name evidence="4" type="ORF">RJ640_016465</name>
</gene>
<feature type="repeat" description="PPR" evidence="3">
    <location>
        <begin position="308"/>
        <end position="342"/>
    </location>
</feature>
<dbReference type="NCBIfam" id="TIGR00756">
    <property type="entry name" value="PPR"/>
    <property type="match status" value="5"/>
</dbReference>
<dbReference type="GO" id="GO:0007005">
    <property type="term" value="P:mitochondrion organization"/>
    <property type="evidence" value="ECO:0007669"/>
    <property type="project" value="TreeGrafter"/>
</dbReference>
<evidence type="ECO:0000256" key="2">
    <source>
        <dbReference type="ARBA" id="ARBA00022737"/>
    </source>
</evidence>
<reference evidence="4" key="1">
    <citation type="submission" date="2022-12" db="EMBL/GenBank/DDBJ databases">
        <title>Draft genome assemblies for two species of Escallonia (Escalloniales).</title>
        <authorList>
            <person name="Chanderbali A."/>
            <person name="Dervinis C."/>
            <person name="Anghel I."/>
            <person name="Soltis D."/>
            <person name="Soltis P."/>
            <person name="Zapata F."/>
        </authorList>
    </citation>
    <scope>NUCLEOTIDE SEQUENCE</scope>
    <source>
        <strain evidence="4">UCBG92.1500</strain>
        <tissue evidence="4">Leaf</tissue>
    </source>
</reference>
<proteinExistence type="inferred from homology"/>
<dbReference type="EMBL" id="JAVXUO010001883">
    <property type="protein sequence ID" value="KAK2978363.1"/>
    <property type="molecule type" value="Genomic_DNA"/>
</dbReference>
<dbReference type="AlphaFoldDB" id="A0AA88QXK3"/>
<evidence type="ECO:0000313" key="4">
    <source>
        <dbReference type="EMBL" id="KAK2978363.1"/>
    </source>
</evidence>
<comment type="similarity">
    <text evidence="1">Belongs to the PPR family. P subfamily.</text>
</comment>
<accession>A0AA88QXK3</accession>
<dbReference type="InterPro" id="IPR011990">
    <property type="entry name" value="TPR-like_helical_dom_sf"/>
</dbReference>
<dbReference type="GO" id="GO:0005739">
    <property type="term" value="C:mitochondrion"/>
    <property type="evidence" value="ECO:0007669"/>
    <property type="project" value="TreeGrafter"/>
</dbReference>
<evidence type="ECO:0000313" key="5">
    <source>
        <dbReference type="Proteomes" id="UP001187471"/>
    </source>
</evidence>
<dbReference type="PANTHER" id="PTHR47934:SF6">
    <property type="entry name" value="MITOCHONDRIAL GROUP I INTRON SPLICING FACTOR CCM1-RELATED"/>
    <property type="match status" value="1"/>
</dbReference>
<evidence type="ECO:0000256" key="1">
    <source>
        <dbReference type="ARBA" id="ARBA00007626"/>
    </source>
</evidence>
<sequence length="486" mass="54341">MASFSTAIKRVTPPTKCHPLVSFSTASQPPPSDDAVVSTAASILKHHRSKSRWTELRSLFPTGFHPSQFSKITLQLRNNPRLALSFFQFTLTHSLCDHSLHSYSTIIHTLSRARLKSQTLILMQSALIRFPDNLPSCPPKLFEVLVKTYRTCDSAPFVFDLLIEACLQSKRIDQSVEIVRMLGSQGLYPTISTCNSLIRSVSKSRGCYAGYDMYREVFGFKGQSGSGSGNGGKVAVPNAHTFNVLMLAFFRDGLMGNVEEVWGEMGRVNCEPNSYSYSVLMAAYCENGRMEEALRVWEEMGDKGLKHDVAAYNTIIGGFCKSGEVGRAEGFFREMGLRGVESSCVTFEHLIIGYCEIGDVGSALLLYEDMCRRGFRPEGLTIDVVIRGLCEKKRIFEALELVRVATKKRDIILKEESYECLIKGLCQERKMEEALMLQAEMVGKGYLPNSAIYESFVDGYMKQGNVELAGKLRKEMLENEKPLESN</sequence>